<evidence type="ECO:0000256" key="1">
    <source>
        <dbReference type="SAM" id="Phobius"/>
    </source>
</evidence>
<reference evidence="2" key="1">
    <citation type="submission" date="2018-02" db="EMBL/GenBank/DDBJ databases">
        <title>Rhizophora mucronata_Transcriptome.</title>
        <authorList>
            <person name="Meera S.P."/>
            <person name="Sreeshan A."/>
            <person name="Augustine A."/>
        </authorList>
    </citation>
    <scope>NUCLEOTIDE SEQUENCE</scope>
    <source>
        <tissue evidence="2">Leaf</tissue>
    </source>
</reference>
<sequence>MIRRNIKLRLNPIKFWIKAWLFLLKFLTMNFFGCNLWLFPSPSLSPC</sequence>
<dbReference type="AlphaFoldDB" id="A0A2P2PFA8"/>
<name>A0A2P2PFA8_RHIMU</name>
<keyword evidence="1" id="KW-0812">Transmembrane</keyword>
<proteinExistence type="predicted"/>
<keyword evidence="1" id="KW-0472">Membrane</keyword>
<organism evidence="2">
    <name type="scientific">Rhizophora mucronata</name>
    <name type="common">Asiatic mangrove</name>
    <dbReference type="NCBI Taxonomy" id="61149"/>
    <lineage>
        <taxon>Eukaryota</taxon>
        <taxon>Viridiplantae</taxon>
        <taxon>Streptophyta</taxon>
        <taxon>Embryophyta</taxon>
        <taxon>Tracheophyta</taxon>
        <taxon>Spermatophyta</taxon>
        <taxon>Magnoliopsida</taxon>
        <taxon>eudicotyledons</taxon>
        <taxon>Gunneridae</taxon>
        <taxon>Pentapetalae</taxon>
        <taxon>rosids</taxon>
        <taxon>fabids</taxon>
        <taxon>Malpighiales</taxon>
        <taxon>Rhizophoraceae</taxon>
        <taxon>Rhizophora</taxon>
    </lineage>
</organism>
<dbReference type="EMBL" id="GGEC01072932">
    <property type="protein sequence ID" value="MBX53416.1"/>
    <property type="molecule type" value="Transcribed_RNA"/>
</dbReference>
<accession>A0A2P2PFA8</accession>
<evidence type="ECO:0000313" key="2">
    <source>
        <dbReference type="EMBL" id="MBX53416.1"/>
    </source>
</evidence>
<keyword evidence="1" id="KW-1133">Transmembrane helix</keyword>
<feature type="transmembrane region" description="Helical" evidence="1">
    <location>
        <begin position="20"/>
        <end position="39"/>
    </location>
</feature>
<protein>
    <submittedName>
        <fullName evidence="2">Uncharacterized protein</fullName>
    </submittedName>
</protein>